<reference evidence="3" key="1">
    <citation type="journal article" date="2017" name="Ecotoxicol. Environ. Saf.">
        <title>Endocrine disruptors in soil: Effects of bisphenol A on gene expression of the earthworm Eisenia fetida.</title>
        <authorList>
            <person name="Novo M."/>
            <person name="Verdu I."/>
            <person name="Trigo D."/>
            <person name="Martinez-Guitarte J.L."/>
        </authorList>
    </citation>
    <scope>NUCLEOTIDE SEQUENCE</scope>
</reference>
<protein>
    <submittedName>
        <fullName evidence="3">Metallothionein</fullName>
    </submittedName>
</protein>
<sequence length="80" mass="7912">MADALDTQCCGKSTCAREGSTCCCTNCRCLKSECLPGCKKLCCADAEKGKCGNAGCKCGAACKCSAGSCAAGCKKGCCGD</sequence>
<evidence type="ECO:0000256" key="2">
    <source>
        <dbReference type="ARBA" id="ARBA00022851"/>
    </source>
</evidence>
<dbReference type="InterPro" id="IPR017980">
    <property type="entry name" value="Metalthion_4_echinoid/annelid"/>
</dbReference>
<dbReference type="GO" id="GO:0046872">
    <property type="term" value="F:metal ion binding"/>
    <property type="evidence" value="ECO:0007669"/>
    <property type="project" value="UniProtKB-KW"/>
</dbReference>
<proteinExistence type="evidence at transcript level"/>
<dbReference type="EMBL" id="MF324873">
    <property type="protein sequence ID" value="AUS83918.1"/>
    <property type="molecule type" value="mRNA"/>
</dbReference>
<evidence type="ECO:0000256" key="1">
    <source>
        <dbReference type="ARBA" id="ARBA00022723"/>
    </source>
</evidence>
<dbReference type="Pfam" id="PF05522">
    <property type="entry name" value="Metallothio_6"/>
    <property type="match status" value="1"/>
</dbReference>
<accession>A0A2I7YV67</accession>
<keyword evidence="2" id="KW-0480">Metal-thiolate cluster</keyword>
<keyword evidence="1" id="KW-0479">Metal-binding</keyword>
<dbReference type="AlphaFoldDB" id="A0A2I7YV67"/>
<organism evidence="3">
    <name type="scientific">Eisenia fetida</name>
    <name type="common">Red wiggler worm</name>
    <dbReference type="NCBI Taxonomy" id="6396"/>
    <lineage>
        <taxon>Eukaryota</taxon>
        <taxon>Metazoa</taxon>
        <taxon>Spiralia</taxon>
        <taxon>Lophotrochozoa</taxon>
        <taxon>Annelida</taxon>
        <taxon>Clitellata</taxon>
        <taxon>Oligochaeta</taxon>
        <taxon>Crassiclitellata</taxon>
        <taxon>Lumbricina</taxon>
        <taxon>Lumbricidae</taxon>
        <taxon>Lumbricinae</taxon>
        <taxon>Eisenia</taxon>
    </lineage>
</organism>
<name>A0A2I7YV67_EISFE</name>
<evidence type="ECO:0000313" key="3">
    <source>
        <dbReference type="EMBL" id="AUS83918.1"/>
    </source>
</evidence>